<feature type="compositionally biased region" description="Basic and acidic residues" evidence="9">
    <location>
        <begin position="1"/>
        <end position="10"/>
    </location>
</feature>
<dbReference type="OrthoDB" id="245989at2759"/>
<dbReference type="Gene3D" id="3.40.50.300">
    <property type="entry name" value="P-loop containing nucleotide triphosphate hydrolases"/>
    <property type="match status" value="2"/>
</dbReference>
<keyword evidence="7 10" id="KW-1133">Transmembrane helix</keyword>
<dbReference type="InterPro" id="IPR010929">
    <property type="entry name" value="PDR_CDR_ABC"/>
</dbReference>
<dbReference type="InterPro" id="IPR017871">
    <property type="entry name" value="ABC_transporter-like_CS"/>
</dbReference>
<name>A0A9W8HKZ1_9FUNG</name>
<evidence type="ECO:0000256" key="8">
    <source>
        <dbReference type="ARBA" id="ARBA00023136"/>
    </source>
</evidence>
<dbReference type="FunFam" id="3.40.50.300:FF:000054">
    <property type="entry name" value="ABC multidrug transporter atrF"/>
    <property type="match status" value="1"/>
</dbReference>
<dbReference type="GO" id="GO:0016020">
    <property type="term" value="C:membrane"/>
    <property type="evidence" value="ECO:0007669"/>
    <property type="project" value="UniProtKB-SubCell"/>
</dbReference>
<accession>A0A9W8HKZ1</accession>
<dbReference type="GO" id="GO:0005524">
    <property type="term" value="F:ATP binding"/>
    <property type="evidence" value="ECO:0007669"/>
    <property type="project" value="UniProtKB-KW"/>
</dbReference>
<reference evidence="12" key="1">
    <citation type="submission" date="2022-07" db="EMBL/GenBank/DDBJ databases">
        <title>Phylogenomic reconstructions and comparative analyses of Kickxellomycotina fungi.</title>
        <authorList>
            <person name="Reynolds N.K."/>
            <person name="Stajich J.E."/>
            <person name="Barry K."/>
            <person name="Grigoriev I.V."/>
            <person name="Crous P."/>
            <person name="Smith M.E."/>
        </authorList>
    </citation>
    <scope>NUCLEOTIDE SEQUENCE</scope>
    <source>
        <strain evidence="12">BCRC 34489</strain>
    </source>
</reference>
<keyword evidence="8 10" id="KW-0472">Membrane</keyword>
<feature type="region of interest" description="Disordered" evidence="9">
    <location>
        <begin position="1125"/>
        <end position="1144"/>
    </location>
</feature>
<dbReference type="CDD" id="cd03232">
    <property type="entry name" value="ABCG_PDR_domain2"/>
    <property type="match status" value="1"/>
</dbReference>
<evidence type="ECO:0000256" key="3">
    <source>
        <dbReference type="ARBA" id="ARBA00022448"/>
    </source>
</evidence>
<dbReference type="InterPro" id="IPR027417">
    <property type="entry name" value="P-loop_NTPase"/>
</dbReference>
<dbReference type="Pfam" id="PF06422">
    <property type="entry name" value="PDR_CDR"/>
    <property type="match status" value="2"/>
</dbReference>
<dbReference type="CDD" id="cd03233">
    <property type="entry name" value="ABCG_PDR_domain1"/>
    <property type="match status" value="1"/>
</dbReference>
<dbReference type="Pfam" id="PF19055">
    <property type="entry name" value="ABC2_membrane_7"/>
    <property type="match status" value="1"/>
</dbReference>
<dbReference type="InterPro" id="IPR013525">
    <property type="entry name" value="ABC2_TM"/>
</dbReference>
<feature type="region of interest" description="Disordered" evidence="9">
    <location>
        <begin position="58"/>
        <end position="79"/>
    </location>
</feature>
<evidence type="ECO:0000256" key="9">
    <source>
        <dbReference type="SAM" id="MobiDB-lite"/>
    </source>
</evidence>
<evidence type="ECO:0000313" key="13">
    <source>
        <dbReference type="Proteomes" id="UP001140172"/>
    </source>
</evidence>
<evidence type="ECO:0000256" key="6">
    <source>
        <dbReference type="ARBA" id="ARBA00022840"/>
    </source>
</evidence>
<keyword evidence="13" id="KW-1185">Reference proteome</keyword>
<feature type="domain" description="ABC transporter" evidence="11">
    <location>
        <begin position="833"/>
        <end position="1077"/>
    </location>
</feature>
<dbReference type="PANTHER" id="PTHR19241">
    <property type="entry name" value="ATP-BINDING CASSETTE TRANSPORTER"/>
    <property type="match status" value="1"/>
</dbReference>
<dbReference type="InterPro" id="IPR034003">
    <property type="entry name" value="ABCG_PDR_2"/>
</dbReference>
<feature type="compositionally biased region" description="Polar residues" evidence="9">
    <location>
        <begin position="1125"/>
        <end position="1139"/>
    </location>
</feature>
<dbReference type="PROSITE" id="PS50893">
    <property type="entry name" value="ABC_TRANSPORTER_2"/>
    <property type="match status" value="2"/>
</dbReference>
<comment type="subcellular location">
    <subcellularLocation>
        <location evidence="1">Membrane</location>
        <topology evidence="1">Multi-pass membrane protein</topology>
    </subcellularLocation>
</comment>
<protein>
    <submittedName>
        <fullName evidence="12">ATP-binding cassette transporter snq2</fullName>
    </submittedName>
</protein>
<keyword evidence="6 12" id="KW-0067">ATP-binding</keyword>
<evidence type="ECO:0000259" key="11">
    <source>
        <dbReference type="PROSITE" id="PS50893"/>
    </source>
</evidence>
<sequence>MTYAMDEDHGSPPTTSHLSMATDSSTNALKKEIDISFGEPLQVSVSHGTERFKSIQRIFSKPQTLEEEESSTGGTGSNDNVPFDLKAWLAERSQGPPFAKRIGLAFDNLNVYGNNVSNHHISTVVTPFYKAFKLAAQGFGLRKFLSRDDDSKNRQLLHDMSGVVADGEMLLVLGRPGAGCSTLLRVLGNRRGTYRKITGNVLYGGLTPKEISKSYRGEVAYNQEEDVHFPALTVRKTLQFAIQCKTPSSRVLQDREGYQHEFLDTLLDMYGLTGCADTIVGNAFLRGVSGGERKRVSIAEQVASGASIDIWDGSTRGLDSSSALDYVRSLRITTDVLRKSTVVTIYQASENIYELFDKVMVIEEGRQLYFGPANQAVAYFRSIGIEKPARQTTSDFLTGVAQIFERRVVPGWEDKAPRTAEDFERAWLASEQYAAVRSEVEAFSAQTSVSDNQTREFREIVEKTKMGTESNRLRRRSSYTTTFFYQLQLLFRREWELFWGDLITQLFKFGYNVAFAVIVGTLYLKLPDTTAGAFTRGSLLFFALLFHTLTVEAEMPKAFSGREVVYKHKAFAMYHPAALSLAQTIVDIPFVIINIMAFSIILYFVTGLDRTAGQFFTFVLYLVVGSLCVTAFYRLAGNVSPNLSIAHTLSGVGILFMILLIGYLQPPKSMHPWFKWIYWINPLAYSFKALMCNEFRNRRLECIGANLVPGGTGFADISNQVCTLQGARPGQSYVLGRDYLADGYQFYIDDQWINFVAVFCFWIFFVAVIAFAMEFLEFGNTGYTINVFKRRRPKVDAYTEETIGNATDKEIATHKNISSSGPTDEQILSGTTFTWKDIDYTVPVKGGERQLLNAVSGYIKPGTMTALMGSSGAGKTTLLDALSQRKTIGKLEGEMLMNGAPQPRSFRRITGYCEQLDVHNPHATVRESLRFSAALRQPDTVPESEKMEYVERVIYLLGLSDIADCLIGDPDSGEGISLEERKRLTIGVELVSKPKILFLDEPTSGLDAQASYKIVHFMRRLAESGQTILCTIHQPSAMLFEQFDRLLLLVRGGHTVYFGDLGNDAQTLVRYFERNGAPPCAPTANPAEYILDVVGSKTTQVDWPQVWRDSPEREQTMTEISRINELQHSGGSSNSQVTAGNDDDDSDRVYARSYLFQTKLVMRRMFVMYWRNMQYNLTRLALQIMCALIVGFTFFRVNDGTADLQNRAFALFECSFLSILIISQVQPQFISQRQYFGRETSTNQYDWRAFAAAIIFTEWPFSIAANTVFFVCFYWTVGLNTITDRVGYFYVSYIVLGLFSLTLGQVIASFSPNNVIAAQFTPIFTAMMVLFSGLTISYQQMPKFWHSWMYWLSPFRYFVEGAITNELHGSQVTCRPKEFFVFNPPTGQSCSEYAGDWVSSAIGYLNNPNATDSCQYCPYKVGDEFYASFSWSFTHRWRNIGIMFGFIAFNVVFTITMIRFFKINRR</sequence>
<keyword evidence="3" id="KW-0813">Transport</keyword>
<feature type="transmembrane region" description="Helical" evidence="10">
    <location>
        <begin position="645"/>
        <end position="664"/>
    </location>
</feature>
<dbReference type="Pfam" id="PF00005">
    <property type="entry name" value="ABC_tran"/>
    <property type="match status" value="2"/>
</dbReference>
<proteinExistence type="inferred from homology"/>
<dbReference type="GO" id="GO:0140359">
    <property type="term" value="F:ABC-type transporter activity"/>
    <property type="evidence" value="ECO:0007669"/>
    <property type="project" value="InterPro"/>
</dbReference>
<evidence type="ECO:0000256" key="10">
    <source>
        <dbReference type="SAM" id="Phobius"/>
    </source>
</evidence>
<comment type="caution">
    <text evidence="12">The sequence shown here is derived from an EMBL/GenBank/DDBJ whole genome shotgun (WGS) entry which is preliminary data.</text>
</comment>
<feature type="transmembrane region" description="Helical" evidence="10">
    <location>
        <begin position="1440"/>
        <end position="1461"/>
    </location>
</feature>
<feature type="transmembrane region" description="Helical" evidence="10">
    <location>
        <begin position="1250"/>
        <end position="1276"/>
    </location>
</feature>
<comment type="similarity">
    <text evidence="2">Belongs to the ABC transporter superfamily. ABCG family. PDR (TC 3.A.1.205) subfamily.</text>
</comment>
<keyword evidence="5" id="KW-0547">Nucleotide-binding</keyword>
<evidence type="ECO:0000313" key="12">
    <source>
        <dbReference type="EMBL" id="KAJ2786314.1"/>
    </source>
</evidence>
<feature type="transmembrane region" description="Helical" evidence="10">
    <location>
        <begin position="752"/>
        <end position="773"/>
    </location>
</feature>
<feature type="domain" description="ABC transporter" evidence="11">
    <location>
        <begin position="136"/>
        <end position="389"/>
    </location>
</feature>
<dbReference type="InterPro" id="IPR043926">
    <property type="entry name" value="ABCG_dom"/>
</dbReference>
<feature type="transmembrane region" description="Helical" evidence="10">
    <location>
        <begin position="533"/>
        <end position="551"/>
    </location>
</feature>
<gene>
    <name evidence="12" type="primary">SNQ2_1</name>
    <name evidence="12" type="ORF">GGI15_001624</name>
</gene>
<dbReference type="EMBL" id="JANBUM010000068">
    <property type="protein sequence ID" value="KAJ2786314.1"/>
    <property type="molecule type" value="Genomic_DNA"/>
</dbReference>
<organism evidence="12 13">
    <name type="scientific">Coemansia interrupta</name>
    <dbReference type="NCBI Taxonomy" id="1126814"/>
    <lineage>
        <taxon>Eukaryota</taxon>
        <taxon>Fungi</taxon>
        <taxon>Fungi incertae sedis</taxon>
        <taxon>Zoopagomycota</taxon>
        <taxon>Kickxellomycotina</taxon>
        <taxon>Kickxellomycetes</taxon>
        <taxon>Kickxellales</taxon>
        <taxon>Kickxellaceae</taxon>
        <taxon>Coemansia</taxon>
    </lineage>
</organism>
<feature type="region of interest" description="Disordered" evidence="9">
    <location>
        <begin position="1"/>
        <end position="25"/>
    </location>
</feature>
<dbReference type="PROSITE" id="PS00211">
    <property type="entry name" value="ABC_TRANSPORTER_1"/>
    <property type="match status" value="1"/>
</dbReference>
<evidence type="ECO:0000256" key="4">
    <source>
        <dbReference type="ARBA" id="ARBA00022692"/>
    </source>
</evidence>
<feature type="transmembrane region" description="Helical" evidence="10">
    <location>
        <begin position="588"/>
        <end position="608"/>
    </location>
</feature>
<dbReference type="InterPro" id="IPR003439">
    <property type="entry name" value="ABC_transporter-like_ATP-bd"/>
</dbReference>
<dbReference type="GO" id="GO:0016887">
    <property type="term" value="F:ATP hydrolysis activity"/>
    <property type="evidence" value="ECO:0007669"/>
    <property type="project" value="InterPro"/>
</dbReference>
<evidence type="ECO:0000256" key="2">
    <source>
        <dbReference type="ARBA" id="ARBA00006012"/>
    </source>
</evidence>
<dbReference type="SUPFAM" id="SSF52540">
    <property type="entry name" value="P-loop containing nucleoside triphosphate hydrolases"/>
    <property type="match status" value="2"/>
</dbReference>
<keyword evidence="4 10" id="KW-0812">Transmembrane</keyword>
<evidence type="ECO:0000256" key="7">
    <source>
        <dbReference type="ARBA" id="ARBA00022989"/>
    </source>
</evidence>
<dbReference type="SMART" id="SM00382">
    <property type="entry name" value="AAA"/>
    <property type="match status" value="2"/>
</dbReference>
<feature type="transmembrane region" description="Helical" evidence="10">
    <location>
        <begin position="1209"/>
        <end position="1230"/>
    </location>
</feature>
<evidence type="ECO:0000256" key="5">
    <source>
        <dbReference type="ARBA" id="ARBA00022741"/>
    </source>
</evidence>
<dbReference type="InterPro" id="IPR034001">
    <property type="entry name" value="ABCG_PDR_1"/>
</dbReference>
<dbReference type="Proteomes" id="UP001140172">
    <property type="component" value="Unassembled WGS sequence"/>
</dbReference>
<feature type="transmembrane region" description="Helical" evidence="10">
    <location>
        <begin position="1180"/>
        <end position="1197"/>
    </location>
</feature>
<dbReference type="Pfam" id="PF01061">
    <property type="entry name" value="ABC2_membrane"/>
    <property type="match status" value="2"/>
</dbReference>
<evidence type="ECO:0000256" key="1">
    <source>
        <dbReference type="ARBA" id="ARBA00004141"/>
    </source>
</evidence>
<feature type="compositionally biased region" description="Polar residues" evidence="9">
    <location>
        <begin position="12"/>
        <end position="25"/>
    </location>
</feature>
<feature type="transmembrane region" description="Helical" evidence="10">
    <location>
        <begin position="1320"/>
        <end position="1341"/>
    </location>
</feature>
<feature type="transmembrane region" description="Helical" evidence="10">
    <location>
        <begin position="1288"/>
        <end position="1308"/>
    </location>
</feature>
<feature type="transmembrane region" description="Helical" evidence="10">
    <location>
        <begin position="615"/>
        <end position="633"/>
    </location>
</feature>
<dbReference type="InterPro" id="IPR003593">
    <property type="entry name" value="AAA+_ATPase"/>
</dbReference>